<proteinExistence type="predicted"/>
<dbReference type="AlphaFoldDB" id="A0A0K2UYP9"/>
<dbReference type="EMBL" id="HACA01025854">
    <property type="protein sequence ID" value="CDW43215.1"/>
    <property type="molecule type" value="Transcribed_RNA"/>
</dbReference>
<name>A0A0K2UYP9_LEPSM</name>
<evidence type="ECO:0000256" key="1">
    <source>
        <dbReference type="SAM" id="Phobius"/>
    </source>
</evidence>
<keyword evidence="1" id="KW-0472">Membrane</keyword>
<reference evidence="2" key="1">
    <citation type="submission" date="2014-05" db="EMBL/GenBank/DDBJ databases">
        <authorList>
            <person name="Chronopoulou M."/>
        </authorList>
    </citation>
    <scope>NUCLEOTIDE SEQUENCE</scope>
    <source>
        <tissue evidence="2">Whole organism</tissue>
    </source>
</reference>
<sequence length="38" mass="4503">MKEHFTTKCRKEFKKRDAELGLALISSYLNTILSFYGY</sequence>
<organism evidence="2">
    <name type="scientific">Lepeophtheirus salmonis</name>
    <name type="common">Salmon louse</name>
    <name type="synonym">Caligus salmonis</name>
    <dbReference type="NCBI Taxonomy" id="72036"/>
    <lineage>
        <taxon>Eukaryota</taxon>
        <taxon>Metazoa</taxon>
        <taxon>Ecdysozoa</taxon>
        <taxon>Arthropoda</taxon>
        <taxon>Crustacea</taxon>
        <taxon>Multicrustacea</taxon>
        <taxon>Hexanauplia</taxon>
        <taxon>Copepoda</taxon>
        <taxon>Siphonostomatoida</taxon>
        <taxon>Caligidae</taxon>
        <taxon>Lepeophtheirus</taxon>
    </lineage>
</organism>
<keyword evidence="1" id="KW-0812">Transmembrane</keyword>
<keyword evidence="1" id="KW-1133">Transmembrane helix</keyword>
<protein>
    <submittedName>
        <fullName evidence="2">Uncharacterized protein</fullName>
    </submittedName>
</protein>
<accession>A0A0K2UYP9</accession>
<feature type="transmembrane region" description="Helical" evidence="1">
    <location>
        <begin position="20"/>
        <end position="37"/>
    </location>
</feature>
<evidence type="ECO:0000313" key="2">
    <source>
        <dbReference type="EMBL" id="CDW43215.1"/>
    </source>
</evidence>